<name>A0A6J7WGJ0_9CAUD</name>
<dbReference type="EMBL" id="LR798221">
    <property type="protein sequence ID" value="CAB5194778.1"/>
    <property type="molecule type" value="Genomic_DNA"/>
</dbReference>
<organism evidence="1">
    <name type="scientific">uncultured Caudovirales phage</name>
    <dbReference type="NCBI Taxonomy" id="2100421"/>
    <lineage>
        <taxon>Viruses</taxon>
        <taxon>Duplodnaviria</taxon>
        <taxon>Heunggongvirae</taxon>
        <taxon>Uroviricota</taxon>
        <taxon>Caudoviricetes</taxon>
        <taxon>Peduoviridae</taxon>
        <taxon>Maltschvirus</taxon>
        <taxon>Maltschvirus maltsch</taxon>
    </lineage>
</organism>
<proteinExistence type="predicted"/>
<reference evidence="1" key="1">
    <citation type="submission" date="2020-05" db="EMBL/GenBank/DDBJ databases">
        <authorList>
            <person name="Chiriac C."/>
            <person name="Salcher M."/>
            <person name="Ghai R."/>
            <person name="Kavagutti S V."/>
        </authorList>
    </citation>
    <scope>NUCLEOTIDE SEQUENCE</scope>
</reference>
<protein>
    <submittedName>
        <fullName evidence="1">Uncharacterized protein</fullName>
    </submittedName>
</protein>
<evidence type="ECO:0000313" key="1">
    <source>
        <dbReference type="EMBL" id="CAB5194778.1"/>
    </source>
</evidence>
<sequence length="180" mass="20783">MIYSQSGQLPIHQYCNVDASFISDDQGFIPCIWFGLVSIPGRMWGCTIMLESGAVYRAVPPHAIAFNANPELDWFARDAQRWDCYGTEFSTIEYTYLRGLRVDTRCKDKFRIGEYLFTAVPIDDGFSRHPEQAKEFMFIKLNNGRLTIQPTDKVLFCDESFTSPEWPTNLRTTDTVYKCE</sequence>
<accession>A0A6J7WGJ0</accession>
<gene>
    <name evidence="1" type="ORF">UFOVP175_21</name>
</gene>